<protein>
    <submittedName>
        <fullName evidence="1">Putative membrane protein</fullName>
    </submittedName>
</protein>
<evidence type="ECO:0000313" key="2">
    <source>
        <dbReference type="Proteomes" id="UP000000467"/>
    </source>
</evidence>
<dbReference type="RefSeq" id="WP_015050888.1">
    <property type="nucleotide sequence ID" value="NC_018870.1"/>
</dbReference>
<organism evidence="1 2">
    <name type="scientific">Thermacetogenium phaeum (strain ATCC BAA-254 / DSM 26808 / PB)</name>
    <dbReference type="NCBI Taxonomy" id="1089553"/>
    <lineage>
        <taxon>Bacteria</taxon>
        <taxon>Bacillati</taxon>
        <taxon>Bacillota</taxon>
        <taxon>Clostridia</taxon>
        <taxon>Thermoanaerobacterales</taxon>
        <taxon>Thermoanaerobacteraceae</taxon>
        <taxon>Thermacetogenium</taxon>
    </lineage>
</organism>
<evidence type="ECO:0000313" key="1">
    <source>
        <dbReference type="EMBL" id="AFV12011.1"/>
    </source>
</evidence>
<dbReference type="eggNOG" id="ENOG5033N4N">
    <property type="taxonomic scope" value="Bacteria"/>
</dbReference>
<dbReference type="KEGG" id="tpz:Tph_c18110"/>
<dbReference type="Proteomes" id="UP000000467">
    <property type="component" value="Chromosome"/>
</dbReference>
<gene>
    <name evidence="1" type="ordered locus">Tph_c18110</name>
</gene>
<name>K4LG66_THEPS</name>
<dbReference type="HOGENOM" id="CLU_1539313_0_0_9"/>
<dbReference type="STRING" id="1089553.Tph_c18110"/>
<reference evidence="1 2" key="1">
    <citation type="journal article" date="2012" name="BMC Genomics">
        <title>Genome-guided analysis of physiological and morphological traits of the fermentative acetate oxidizer Thermacetogenium phaeum.</title>
        <authorList>
            <person name="Oehler D."/>
            <person name="Poehlein A."/>
            <person name="Leimbach A."/>
            <person name="Muller N."/>
            <person name="Daniel R."/>
            <person name="Gottschalk G."/>
            <person name="Schink B."/>
        </authorList>
    </citation>
    <scope>NUCLEOTIDE SEQUENCE [LARGE SCALE GENOMIC DNA]</scope>
    <source>
        <strain evidence="2">ATCC BAA-254 / DSM 26808 / PB</strain>
    </source>
</reference>
<keyword evidence="2" id="KW-1185">Reference proteome</keyword>
<accession>K4LG66</accession>
<sequence>MFGNYRRLLFYALAAVALAGLIFLLGDQVLARRPFPSGTRVIVKTVYDLCGHEVVDREGTPAELGAPTPRELRYLYPRREGWQVEVKDRGVTVLRSLEELCEKCSRLTHLGEKGGFVAVIRGPAGVDGGVIRVTKTRVDSLPSELRRKAKDGILDLPDEETLLQILDSLEEESG</sequence>
<dbReference type="OrthoDB" id="2081260at2"/>
<proteinExistence type="predicted"/>
<dbReference type="EMBL" id="CP003732">
    <property type="protein sequence ID" value="AFV12011.1"/>
    <property type="molecule type" value="Genomic_DNA"/>
</dbReference>
<dbReference type="AlphaFoldDB" id="K4LG66"/>